<comment type="caution">
    <text evidence="2">The sequence shown here is derived from an EMBL/GenBank/DDBJ whole genome shotgun (WGS) entry which is preliminary data.</text>
</comment>
<evidence type="ECO:0000313" key="3">
    <source>
        <dbReference type="Proteomes" id="UP001630127"/>
    </source>
</evidence>
<reference evidence="2 3" key="1">
    <citation type="submission" date="2024-11" db="EMBL/GenBank/DDBJ databases">
        <title>A near-complete genome assembly of Cinchona calisaya.</title>
        <authorList>
            <person name="Lian D.C."/>
            <person name="Zhao X.W."/>
            <person name="Wei L."/>
        </authorList>
    </citation>
    <scope>NUCLEOTIDE SEQUENCE [LARGE SCALE GENOMIC DNA]</scope>
    <source>
        <tissue evidence="2">Nenye</tissue>
    </source>
</reference>
<name>A0ABD2YCT0_9GENT</name>
<dbReference type="AlphaFoldDB" id="A0ABD2YCT0"/>
<keyword evidence="3" id="KW-1185">Reference proteome</keyword>
<evidence type="ECO:0000313" key="2">
    <source>
        <dbReference type="EMBL" id="KAL3503929.1"/>
    </source>
</evidence>
<dbReference type="EMBL" id="JBJUIK010000014">
    <property type="protein sequence ID" value="KAL3503929.1"/>
    <property type="molecule type" value="Genomic_DNA"/>
</dbReference>
<evidence type="ECO:0000256" key="1">
    <source>
        <dbReference type="SAM" id="Coils"/>
    </source>
</evidence>
<feature type="coiled-coil region" evidence="1">
    <location>
        <begin position="1"/>
        <end position="56"/>
    </location>
</feature>
<protein>
    <submittedName>
        <fullName evidence="2">Uncharacterized protein</fullName>
    </submittedName>
</protein>
<dbReference type="PANTHER" id="PTHR38353:SF2">
    <property type="entry name" value="TROPOMYOSIN"/>
    <property type="match status" value="1"/>
</dbReference>
<gene>
    <name evidence="2" type="ORF">ACH5RR_033770</name>
</gene>
<proteinExistence type="predicted"/>
<accession>A0ABD2YCT0</accession>
<sequence>MEDYLQYMKTLRSQMNEVEDQAAKISVEEQMHRTTIKNLEKDHDFVKNETKRVIEERDSMMQAKGLICSQILENQRIMASLESDSYTLSQTLDLMQHERITQTAKLVEKSSYYTKVAEDITNQLKDQQGWINDNKHSSFNTENGLVGNKITEEICEIEESKANIMKSLIMKFDAAKAELDQMMQMKCNVVLENIKIKQIMGLVKGKINGYKPELQEMDTKMLDEELHALLSDKTGEAEYLQSLQLQIMRLKEISHTVRCCCGEEFRVEFGPSAQA</sequence>
<keyword evidence="1" id="KW-0175">Coiled coil</keyword>
<dbReference type="PANTHER" id="PTHR38353">
    <property type="entry name" value="TROPOMYOSIN"/>
    <property type="match status" value="1"/>
</dbReference>
<dbReference type="Proteomes" id="UP001630127">
    <property type="component" value="Unassembled WGS sequence"/>
</dbReference>
<organism evidence="2 3">
    <name type="scientific">Cinchona calisaya</name>
    <dbReference type="NCBI Taxonomy" id="153742"/>
    <lineage>
        <taxon>Eukaryota</taxon>
        <taxon>Viridiplantae</taxon>
        <taxon>Streptophyta</taxon>
        <taxon>Embryophyta</taxon>
        <taxon>Tracheophyta</taxon>
        <taxon>Spermatophyta</taxon>
        <taxon>Magnoliopsida</taxon>
        <taxon>eudicotyledons</taxon>
        <taxon>Gunneridae</taxon>
        <taxon>Pentapetalae</taxon>
        <taxon>asterids</taxon>
        <taxon>lamiids</taxon>
        <taxon>Gentianales</taxon>
        <taxon>Rubiaceae</taxon>
        <taxon>Cinchonoideae</taxon>
        <taxon>Cinchoneae</taxon>
        <taxon>Cinchona</taxon>
    </lineage>
</organism>